<organism evidence="6 7">
    <name type="scientific">Desulfitobacterium hafniense</name>
    <name type="common">Desulfitobacterium frappieri</name>
    <dbReference type="NCBI Taxonomy" id="49338"/>
    <lineage>
        <taxon>Bacteria</taxon>
        <taxon>Bacillati</taxon>
        <taxon>Bacillota</taxon>
        <taxon>Clostridia</taxon>
        <taxon>Eubacteriales</taxon>
        <taxon>Desulfitobacteriaceae</taxon>
        <taxon>Desulfitobacterium</taxon>
    </lineage>
</organism>
<dbReference type="InterPro" id="IPR002930">
    <property type="entry name" value="GCV_H"/>
</dbReference>
<comment type="cofactor">
    <cofactor evidence="3">
        <name>(R)-lipoate</name>
        <dbReference type="ChEBI" id="CHEBI:83088"/>
    </cofactor>
    <text evidence="3">Binds 1 lipoyl cofactor covalently.</text>
</comment>
<comment type="caution">
    <text evidence="6">The sequence shown here is derived from an EMBL/GenBank/DDBJ whole genome shotgun (WGS) entry which is preliminary data.</text>
</comment>
<protein>
    <recommendedName>
        <fullName evidence="3">Glycine cleavage system H protein</fullName>
    </recommendedName>
</protein>
<dbReference type="PANTHER" id="PTHR11715:SF3">
    <property type="entry name" value="GLYCINE CLEAVAGE SYSTEM H PROTEIN-RELATED"/>
    <property type="match status" value="1"/>
</dbReference>
<comment type="subunit">
    <text evidence="3">The glycine cleavage system is composed of four proteins: P, T, L and H.</text>
</comment>
<dbReference type="AlphaFoldDB" id="A0A0W1JJR4"/>
<evidence type="ECO:0000313" key="6">
    <source>
        <dbReference type="EMBL" id="KTE91598.1"/>
    </source>
</evidence>
<evidence type="ECO:0000256" key="4">
    <source>
        <dbReference type="PIRSR" id="PIRSR617453-50"/>
    </source>
</evidence>
<reference evidence="6 7" key="1">
    <citation type="submission" date="2015-12" db="EMBL/GenBank/DDBJ databases">
        <title>Draft Genome Sequence of Desulfitobacterium hafniense Strain DH, a Sulfate-reducing Bacterium Isolated from Paddy Soils.</title>
        <authorList>
            <person name="Bao P."/>
            <person name="Zhang X."/>
            <person name="Li G."/>
        </authorList>
    </citation>
    <scope>NUCLEOTIDE SEQUENCE [LARGE SCALE GENOMIC DNA]</scope>
    <source>
        <strain evidence="6 7">DH</strain>
    </source>
</reference>
<dbReference type="GO" id="GO:0005960">
    <property type="term" value="C:glycine cleavage complex"/>
    <property type="evidence" value="ECO:0007669"/>
    <property type="project" value="InterPro"/>
</dbReference>
<dbReference type="NCBIfam" id="TIGR00527">
    <property type="entry name" value="gcvH"/>
    <property type="match status" value="1"/>
</dbReference>
<dbReference type="CDD" id="cd06848">
    <property type="entry name" value="GCS_H"/>
    <property type="match status" value="1"/>
</dbReference>
<accession>A0A0W1JJR4</accession>
<evidence type="ECO:0000259" key="5">
    <source>
        <dbReference type="PROSITE" id="PS50968"/>
    </source>
</evidence>
<dbReference type="InterPro" id="IPR011053">
    <property type="entry name" value="Single_hybrid_motif"/>
</dbReference>
<dbReference type="GO" id="GO:0005829">
    <property type="term" value="C:cytosol"/>
    <property type="evidence" value="ECO:0007669"/>
    <property type="project" value="TreeGrafter"/>
</dbReference>
<dbReference type="PANTHER" id="PTHR11715">
    <property type="entry name" value="GLYCINE CLEAVAGE SYSTEM H PROTEIN"/>
    <property type="match status" value="1"/>
</dbReference>
<dbReference type="PROSITE" id="PS50968">
    <property type="entry name" value="BIOTINYL_LIPOYL"/>
    <property type="match status" value="1"/>
</dbReference>
<feature type="modified residue" description="N6-lipoyllysine" evidence="3 4">
    <location>
        <position position="70"/>
    </location>
</feature>
<feature type="domain" description="Lipoyl-binding" evidence="5">
    <location>
        <begin position="29"/>
        <end position="111"/>
    </location>
</feature>
<proteinExistence type="inferred from homology"/>
<evidence type="ECO:0000313" key="7">
    <source>
        <dbReference type="Proteomes" id="UP000054623"/>
    </source>
</evidence>
<dbReference type="InterPro" id="IPR000089">
    <property type="entry name" value="Biotin_lipoyl"/>
</dbReference>
<gene>
    <name evidence="3" type="primary">gcvH</name>
    <name evidence="6" type="ORF">AT727_21600</name>
</gene>
<dbReference type="InterPro" id="IPR017453">
    <property type="entry name" value="GCV_H_sub"/>
</dbReference>
<dbReference type="Proteomes" id="UP000054623">
    <property type="component" value="Unassembled WGS sequence"/>
</dbReference>
<comment type="function">
    <text evidence="3">The glycine cleavage system catalyzes the degradation of glycine. The H protein shuttles the methylamine group of glycine from the P protein to the T protein.</text>
</comment>
<dbReference type="Gene3D" id="2.40.50.100">
    <property type="match status" value="1"/>
</dbReference>
<dbReference type="OrthoDB" id="9796712at2"/>
<dbReference type="NCBIfam" id="NF002270">
    <property type="entry name" value="PRK01202.1"/>
    <property type="match status" value="1"/>
</dbReference>
<dbReference type="HAMAP" id="MF_00272">
    <property type="entry name" value="GcvH"/>
    <property type="match status" value="1"/>
</dbReference>
<dbReference type="SUPFAM" id="SSF51230">
    <property type="entry name" value="Single hybrid motif"/>
    <property type="match status" value="1"/>
</dbReference>
<dbReference type="Pfam" id="PF01597">
    <property type="entry name" value="GCV_H"/>
    <property type="match status" value="1"/>
</dbReference>
<evidence type="ECO:0000256" key="1">
    <source>
        <dbReference type="ARBA" id="ARBA00009249"/>
    </source>
</evidence>
<dbReference type="InterPro" id="IPR033753">
    <property type="entry name" value="GCV_H/Fam206"/>
</dbReference>
<keyword evidence="2 3" id="KW-0450">Lipoyl</keyword>
<dbReference type="GO" id="GO:0009249">
    <property type="term" value="P:protein lipoylation"/>
    <property type="evidence" value="ECO:0007669"/>
    <property type="project" value="TreeGrafter"/>
</dbReference>
<dbReference type="RefSeq" id="WP_011461730.1">
    <property type="nucleotide sequence ID" value="NZ_LOCK01000022.1"/>
</dbReference>
<dbReference type="EMBL" id="LOCK01000022">
    <property type="protein sequence ID" value="KTE91598.1"/>
    <property type="molecule type" value="Genomic_DNA"/>
</dbReference>
<name>A0A0W1JJR4_DESHA</name>
<dbReference type="GO" id="GO:0019464">
    <property type="term" value="P:glycine decarboxylation via glycine cleavage system"/>
    <property type="evidence" value="ECO:0007669"/>
    <property type="project" value="UniProtKB-UniRule"/>
</dbReference>
<evidence type="ECO:0000256" key="2">
    <source>
        <dbReference type="ARBA" id="ARBA00022823"/>
    </source>
</evidence>
<comment type="similarity">
    <text evidence="1 3">Belongs to the GcvH family.</text>
</comment>
<sequence>MAKAITELIFRDDLFYSDKHTWAKIEGEFVKIGITDFAQDQLGEILFVELPAVGDTYKKNDTFGQAESAKSVSQLYMPLSGSIVEINNLIEDSAEYVNEEPYDKGWMIVVEYSDSDEIEGLLSKLEYRQQIIAVSA</sequence>
<evidence type="ECO:0000256" key="3">
    <source>
        <dbReference type="HAMAP-Rule" id="MF_00272"/>
    </source>
</evidence>